<evidence type="ECO:0000313" key="4">
    <source>
        <dbReference type="Proteomes" id="UP000000269"/>
    </source>
</evidence>
<dbReference type="InterPro" id="IPR004843">
    <property type="entry name" value="Calcineurin-like_PHP"/>
</dbReference>
<dbReference type="Pfam" id="PF00149">
    <property type="entry name" value="Metallophos"/>
    <property type="match status" value="1"/>
</dbReference>
<dbReference type="InterPro" id="IPR029052">
    <property type="entry name" value="Metallo-depent_PP-like"/>
</dbReference>
<dbReference type="InterPro" id="IPR051158">
    <property type="entry name" value="Metallophosphoesterase_sf"/>
</dbReference>
<reference evidence="4" key="1">
    <citation type="submission" date="2007-10" db="EMBL/GenBank/DDBJ databases">
        <title>Complete genome of Alkaliphilus oremlandii OhILAs.</title>
        <authorList>
            <person name="Copeland A."/>
            <person name="Lucas S."/>
            <person name="Lapidus A."/>
            <person name="Barry K."/>
            <person name="Detter J.C."/>
            <person name="Glavina del Rio T."/>
            <person name="Hammon N."/>
            <person name="Israni S."/>
            <person name="Dalin E."/>
            <person name="Tice H."/>
            <person name="Pitluck S."/>
            <person name="Chain P."/>
            <person name="Malfatti S."/>
            <person name="Shin M."/>
            <person name="Vergez L."/>
            <person name="Schmutz J."/>
            <person name="Larimer F."/>
            <person name="Land M."/>
            <person name="Hauser L."/>
            <person name="Kyrpides N."/>
            <person name="Mikhailova N."/>
            <person name="Stolz J.F."/>
            <person name="Dawson A."/>
            <person name="Fisher E."/>
            <person name="Crable B."/>
            <person name="Perera E."/>
            <person name="Lisak J."/>
            <person name="Ranganathan M."/>
            <person name="Basu P."/>
            <person name="Richardson P."/>
        </authorList>
    </citation>
    <scope>NUCLEOTIDE SEQUENCE [LARGE SCALE GENOMIC DNA]</scope>
    <source>
        <strain evidence="4">OhILAs</strain>
    </source>
</reference>
<keyword evidence="4" id="KW-1185">Reference proteome</keyword>
<proteinExistence type="predicted"/>
<dbReference type="STRING" id="350688.Clos_0823"/>
<gene>
    <name evidence="3" type="ordered locus">Clos_0823</name>
</gene>
<dbReference type="PANTHER" id="PTHR31302">
    <property type="entry name" value="TRANSMEMBRANE PROTEIN WITH METALLOPHOSPHOESTERASE DOMAIN-RELATED"/>
    <property type="match status" value="1"/>
</dbReference>
<dbReference type="SUPFAM" id="SSF56300">
    <property type="entry name" value="Metallo-dependent phosphatases"/>
    <property type="match status" value="1"/>
</dbReference>
<dbReference type="GO" id="GO:0016787">
    <property type="term" value="F:hydrolase activity"/>
    <property type="evidence" value="ECO:0007669"/>
    <property type="project" value="InterPro"/>
</dbReference>
<dbReference type="KEGG" id="aoe:Clos_0823"/>
<dbReference type="OrthoDB" id="9780884at2"/>
<feature type="transmembrane region" description="Helical" evidence="1">
    <location>
        <begin position="39"/>
        <end position="59"/>
    </location>
</feature>
<keyword evidence="1" id="KW-1133">Transmembrane helix</keyword>
<dbReference type="eggNOG" id="COG1408">
    <property type="taxonomic scope" value="Bacteria"/>
</dbReference>
<feature type="transmembrane region" description="Helical" evidence="1">
    <location>
        <begin position="71"/>
        <end position="94"/>
    </location>
</feature>
<dbReference type="Gene3D" id="3.60.21.10">
    <property type="match status" value="1"/>
</dbReference>
<protein>
    <submittedName>
        <fullName evidence="3">Metallophosphoesterase</fullName>
    </submittedName>
</protein>
<dbReference type="AlphaFoldDB" id="A8MEP4"/>
<feature type="transmembrane region" description="Helical" evidence="1">
    <location>
        <begin position="106"/>
        <end position="124"/>
    </location>
</feature>
<keyword evidence="1" id="KW-0812">Transmembrane</keyword>
<evidence type="ECO:0000313" key="3">
    <source>
        <dbReference type="EMBL" id="ABW18373.1"/>
    </source>
</evidence>
<feature type="transmembrane region" description="Helical" evidence="1">
    <location>
        <begin position="6"/>
        <end position="27"/>
    </location>
</feature>
<accession>A8MEP4</accession>
<dbReference type="Proteomes" id="UP000000269">
    <property type="component" value="Chromosome"/>
</dbReference>
<dbReference type="PANTHER" id="PTHR31302:SF0">
    <property type="entry name" value="TRANSMEMBRANE PROTEIN WITH METALLOPHOSPHOESTERASE DOMAIN"/>
    <property type="match status" value="1"/>
</dbReference>
<dbReference type="EMBL" id="CP000853">
    <property type="protein sequence ID" value="ABW18373.1"/>
    <property type="molecule type" value="Genomic_DNA"/>
</dbReference>
<name>A8MEP4_ALKOO</name>
<evidence type="ECO:0000256" key="1">
    <source>
        <dbReference type="SAM" id="Phobius"/>
    </source>
</evidence>
<feature type="domain" description="Calcineurin-like phosphoesterase" evidence="2">
    <location>
        <begin position="149"/>
        <end position="311"/>
    </location>
</feature>
<keyword evidence="1" id="KW-0472">Membrane</keyword>
<dbReference type="HOGENOM" id="CLU_025443_0_0_9"/>
<sequence>MNQFIPVIIMTVLLYSGLVFYIGWRGYRWLRPTTSSRRFKIIYTVMIVLAATSFILGRISRVKLLSIVGAYWMACFYLLLMIVPLAHLTVILLRFTKLPRESTRKWAGSITLVLVVSFLGYGMYNAYNPVVHTYEIKMDKRDSSLNTLHIAIAADTHFGLLSDKNHAQRLVREMNKLGPDLILLPGDLLDDDVQPFIDQKIHEILSNLQAPYGVYVSLGNHDRHNGTMEELIEALEHGGIHVLYDEITEVQGQLTLIGRKDRMDSERLSLERLMEGVDRTKPTILLEHQPYDLHIAQQAGIDLMVSGHTHGGQVFPGRLITSRLYENHWGYLQKEKMHSIVTSGFGFWGPPIRIGTRSEIVSVKIQFQ</sequence>
<organism evidence="3 4">
    <name type="scientific">Alkaliphilus oremlandii (strain OhILAs)</name>
    <name type="common">Clostridium oremlandii (strain OhILAs)</name>
    <dbReference type="NCBI Taxonomy" id="350688"/>
    <lineage>
        <taxon>Bacteria</taxon>
        <taxon>Bacillati</taxon>
        <taxon>Bacillota</taxon>
        <taxon>Clostridia</taxon>
        <taxon>Peptostreptococcales</taxon>
        <taxon>Natronincolaceae</taxon>
        <taxon>Alkaliphilus</taxon>
    </lineage>
</organism>
<evidence type="ECO:0000259" key="2">
    <source>
        <dbReference type="Pfam" id="PF00149"/>
    </source>
</evidence>